<protein>
    <recommendedName>
        <fullName evidence="3">Disease resistance R13L4/SHOC-2-like LRR domain-containing protein</fullName>
    </recommendedName>
</protein>
<sequence>MDKRENRQAEFDLGHAILNKLENVCLLEGAENYQKEKYVKMHDLIRDMAIRITNDSPKYMVKSGLQLKGTPEEQDWKVDLDKVSLMCNELSEISPGTSPNCPNLSTLILRENPLRLILDLFFTHMHGLQNLDLSYIKIEKLPSSISDLENLCSLLLRGCAKLKFVPPLGKLKALKELDLTETRIMEIPQGMENLANLKRLDLLAMRLRAIPTGILPRLLNLQRLMLPYRMEVPVEELEGLKQLEEFQGELHDVCDFNQFIKSQQSHGRLRFYNIRIGKAESHEDFCEDLEKLSDRRAILRGCTLNEVGRRGEAVLFARDIQHQEID</sequence>
<dbReference type="PANTHER" id="PTHR33463">
    <property type="entry name" value="NB-ARC DOMAIN-CONTAINING PROTEIN-RELATED"/>
    <property type="match status" value="1"/>
</dbReference>
<evidence type="ECO:0000313" key="5">
    <source>
        <dbReference type="Proteomes" id="UP000834106"/>
    </source>
</evidence>
<name>A0AAD2E419_9LAMI</name>
<dbReference type="EMBL" id="OU503049">
    <property type="protein sequence ID" value="CAI9776499.1"/>
    <property type="molecule type" value="Genomic_DNA"/>
</dbReference>
<dbReference type="InterPro" id="IPR050905">
    <property type="entry name" value="Plant_NBS-LRR"/>
</dbReference>
<dbReference type="InterPro" id="IPR032675">
    <property type="entry name" value="LRR_dom_sf"/>
</dbReference>
<dbReference type="AlphaFoldDB" id="A0AAD2E419"/>
<evidence type="ECO:0000259" key="3">
    <source>
        <dbReference type="Pfam" id="PF23598"/>
    </source>
</evidence>
<evidence type="ECO:0000256" key="1">
    <source>
        <dbReference type="ARBA" id="ARBA00022737"/>
    </source>
</evidence>
<dbReference type="Pfam" id="PF23598">
    <property type="entry name" value="LRR_14"/>
    <property type="match status" value="1"/>
</dbReference>
<keyword evidence="2" id="KW-0611">Plant defense</keyword>
<evidence type="ECO:0000313" key="4">
    <source>
        <dbReference type="EMBL" id="CAI9776499.1"/>
    </source>
</evidence>
<keyword evidence="1" id="KW-0677">Repeat</keyword>
<accession>A0AAD2E419</accession>
<feature type="domain" description="Disease resistance R13L4/SHOC-2-like LRR" evidence="3">
    <location>
        <begin position="166"/>
        <end position="293"/>
    </location>
</feature>
<dbReference type="InterPro" id="IPR055414">
    <property type="entry name" value="LRR_R13L4/SHOC2-like"/>
</dbReference>
<reference evidence="4" key="1">
    <citation type="submission" date="2023-05" db="EMBL/GenBank/DDBJ databases">
        <authorList>
            <person name="Huff M."/>
        </authorList>
    </citation>
    <scope>NUCLEOTIDE SEQUENCE</scope>
</reference>
<dbReference type="Gene3D" id="3.80.10.10">
    <property type="entry name" value="Ribonuclease Inhibitor"/>
    <property type="match status" value="1"/>
</dbReference>
<dbReference type="Pfam" id="PF13855">
    <property type="entry name" value="LRR_8"/>
    <property type="match status" value="1"/>
</dbReference>
<dbReference type="InterPro" id="IPR001611">
    <property type="entry name" value="Leu-rich_rpt"/>
</dbReference>
<keyword evidence="5" id="KW-1185">Reference proteome</keyword>
<dbReference type="PANTHER" id="PTHR33463:SF187">
    <property type="entry name" value="AND NB-ARC DOMAIN DISEASE RESISTANCE PROTEIN, PUTATIVE-RELATED"/>
    <property type="match status" value="1"/>
</dbReference>
<gene>
    <name evidence="4" type="ORF">FPE_LOCUS23929</name>
</gene>
<organism evidence="4 5">
    <name type="scientific">Fraxinus pennsylvanica</name>
    <dbReference type="NCBI Taxonomy" id="56036"/>
    <lineage>
        <taxon>Eukaryota</taxon>
        <taxon>Viridiplantae</taxon>
        <taxon>Streptophyta</taxon>
        <taxon>Embryophyta</taxon>
        <taxon>Tracheophyta</taxon>
        <taxon>Spermatophyta</taxon>
        <taxon>Magnoliopsida</taxon>
        <taxon>eudicotyledons</taxon>
        <taxon>Gunneridae</taxon>
        <taxon>Pentapetalae</taxon>
        <taxon>asterids</taxon>
        <taxon>lamiids</taxon>
        <taxon>Lamiales</taxon>
        <taxon>Oleaceae</taxon>
        <taxon>Oleeae</taxon>
        <taxon>Fraxinus</taxon>
    </lineage>
</organism>
<proteinExistence type="predicted"/>
<evidence type="ECO:0000256" key="2">
    <source>
        <dbReference type="ARBA" id="ARBA00022821"/>
    </source>
</evidence>
<dbReference type="Proteomes" id="UP000834106">
    <property type="component" value="Chromosome 14"/>
</dbReference>
<dbReference type="SUPFAM" id="SSF52058">
    <property type="entry name" value="L domain-like"/>
    <property type="match status" value="1"/>
</dbReference>